<feature type="compositionally biased region" description="Basic residues" evidence="1">
    <location>
        <begin position="114"/>
        <end position="123"/>
    </location>
</feature>
<dbReference type="EMBL" id="BQXU01000072">
    <property type="protein sequence ID" value="GKT52582.1"/>
    <property type="molecule type" value="Genomic_DNA"/>
</dbReference>
<gene>
    <name evidence="2" type="ORF">ColSpa_12763</name>
</gene>
<feature type="compositionally biased region" description="Polar residues" evidence="1">
    <location>
        <begin position="42"/>
        <end position="52"/>
    </location>
</feature>
<comment type="caution">
    <text evidence="2">The sequence shown here is derived from an EMBL/GenBank/DDBJ whole genome shotgun (WGS) entry which is preliminary data.</text>
</comment>
<evidence type="ECO:0000313" key="2">
    <source>
        <dbReference type="EMBL" id="GKT52582.1"/>
    </source>
</evidence>
<keyword evidence="3" id="KW-1185">Reference proteome</keyword>
<name>A0AA37PI05_9PEZI</name>
<proteinExistence type="predicted"/>
<reference evidence="2 3" key="1">
    <citation type="submission" date="2022-03" db="EMBL/GenBank/DDBJ databases">
        <title>Genome data of Colletotrichum spp.</title>
        <authorList>
            <person name="Utami Y.D."/>
            <person name="Hiruma K."/>
        </authorList>
    </citation>
    <scope>NUCLEOTIDE SEQUENCE [LARGE SCALE GENOMIC DNA]</scope>
    <source>
        <strain evidence="2 3">MAFF 239500</strain>
    </source>
</reference>
<evidence type="ECO:0000313" key="3">
    <source>
        <dbReference type="Proteomes" id="UP001055115"/>
    </source>
</evidence>
<evidence type="ECO:0000256" key="1">
    <source>
        <dbReference type="SAM" id="MobiDB-lite"/>
    </source>
</evidence>
<sequence>MGSNSAKPAKVESRSLNSRTGGHGHVPIQVNASLGEDKHTAIDNTANRSAMHSSAGRVPMKKFEPRDAVSSTTRTNDLASFLRSSEPPQLTPAPRSSPPAEPQQSSSSGFSKMFGRRKKSSLA</sequence>
<feature type="region of interest" description="Disordered" evidence="1">
    <location>
        <begin position="1"/>
        <end position="123"/>
    </location>
</feature>
<organism evidence="2 3">
    <name type="scientific">Colletotrichum spaethianum</name>
    <dbReference type="NCBI Taxonomy" id="700344"/>
    <lineage>
        <taxon>Eukaryota</taxon>
        <taxon>Fungi</taxon>
        <taxon>Dikarya</taxon>
        <taxon>Ascomycota</taxon>
        <taxon>Pezizomycotina</taxon>
        <taxon>Sordariomycetes</taxon>
        <taxon>Hypocreomycetidae</taxon>
        <taxon>Glomerellales</taxon>
        <taxon>Glomerellaceae</taxon>
        <taxon>Colletotrichum</taxon>
        <taxon>Colletotrichum spaethianum species complex</taxon>
    </lineage>
</organism>
<accession>A0AA37PI05</accession>
<dbReference type="Proteomes" id="UP001055115">
    <property type="component" value="Unassembled WGS sequence"/>
</dbReference>
<dbReference type="GeneID" id="73333565"/>
<dbReference type="AlphaFoldDB" id="A0AA37PI05"/>
<feature type="compositionally biased region" description="Polar residues" evidence="1">
    <location>
        <begin position="69"/>
        <end position="88"/>
    </location>
</feature>
<protein>
    <submittedName>
        <fullName evidence="2">Uncharacterized protein</fullName>
    </submittedName>
</protein>
<dbReference type="RefSeq" id="XP_049134932.1">
    <property type="nucleotide sequence ID" value="XM_049278975.1"/>
</dbReference>
<feature type="compositionally biased region" description="Pro residues" evidence="1">
    <location>
        <begin position="89"/>
        <end position="101"/>
    </location>
</feature>